<dbReference type="InterPro" id="IPR036249">
    <property type="entry name" value="Thioredoxin-like_sf"/>
</dbReference>
<dbReference type="EC" id="1.11.1.24" evidence="3"/>
<evidence type="ECO:0000256" key="3">
    <source>
        <dbReference type="ARBA" id="ARBA00013017"/>
    </source>
</evidence>
<feature type="domain" description="Thioredoxin" evidence="14">
    <location>
        <begin position="13"/>
        <end position="163"/>
    </location>
</feature>
<dbReference type="GO" id="GO:0045454">
    <property type="term" value="P:cell redox homeostasis"/>
    <property type="evidence" value="ECO:0007669"/>
    <property type="project" value="TreeGrafter"/>
</dbReference>
<dbReference type="KEGG" id="shd:SUTH_01502"/>
<evidence type="ECO:0000256" key="6">
    <source>
        <dbReference type="ARBA" id="ARBA00023002"/>
    </source>
</evidence>
<accession>W0SE39</accession>
<dbReference type="Gene3D" id="3.40.30.10">
    <property type="entry name" value="Glutaredoxin"/>
    <property type="match status" value="1"/>
</dbReference>
<comment type="subunit">
    <text evidence="2">Monomer.</text>
</comment>
<keyword evidence="6" id="KW-0560">Oxidoreductase</keyword>
<keyword evidence="5" id="KW-0049">Antioxidant</keyword>
<dbReference type="Pfam" id="PF00578">
    <property type="entry name" value="AhpC-TSA"/>
    <property type="match status" value="1"/>
</dbReference>
<evidence type="ECO:0000256" key="13">
    <source>
        <dbReference type="PIRSR" id="PIRSR000239-1"/>
    </source>
</evidence>
<dbReference type="CDD" id="cd03017">
    <property type="entry name" value="PRX_BCP"/>
    <property type="match status" value="1"/>
</dbReference>
<feature type="active site" description="Cysteine sulfenic acid (-SOH) intermediate; for peroxidase activity" evidence="13">
    <location>
        <position position="54"/>
    </location>
</feature>
<evidence type="ECO:0000313" key="15">
    <source>
        <dbReference type="EMBL" id="BAO29301.1"/>
    </source>
</evidence>
<keyword evidence="7" id="KW-1015">Disulfide bond</keyword>
<dbReference type="FunFam" id="3.40.30.10:FF:000007">
    <property type="entry name" value="Thioredoxin-dependent thiol peroxidase"/>
    <property type="match status" value="1"/>
</dbReference>
<dbReference type="OrthoDB" id="9812811at2"/>
<proteinExistence type="inferred from homology"/>
<evidence type="ECO:0000256" key="2">
    <source>
        <dbReference type="ARBA" id="ARBA00011245"/>
    </source>
</evidence>
<name>W0SE39_9PROT</name>
<dbReference type="InterPro" id="IPR050924">
    <property type="entry name" value="Peroxiredoxin_BCP/PrxQ"/>
</dbReference>
<keyword evidence="8" id="KW-0676">Redox-active center</keyword>
<dbReference type="Proteomes" id="UP000031637">
    <property type="component" value="Chromosome"/>
</dbReference>
<keyword evidence="4" id="KW-0575">Peroxidase</keyword>
<sequence>MIDTFKSNPAAPSALGLQVPDFTVPATGGEFTLSTHLGKPLVLYFYPKDNTPGCTAQAQQFRDLHSQFVKAGCIVVGVSRDDLKSHESFKAKLGLPFELISDIEGVLCRMFDVVKNKMLYGKKVLGIERSTFLIDGNGILRQEWRSTKADGNAAIVLDAVRKL</sequence>
<reference evidence="15 16" key="1">
    <citation type="journal article" date="2014" name="Syst. Appl. Microbiol.">
        <title>Complete genomes of freshwater sulfur oxidizers Sulfuricella denitrificans skB26 and Sulfuritalea hydrogenivorans sk43H: genetic insights into the sulfur oxidation pathway of betaproteobacteria.</title>
        <authorList>
            <person name="Watanabe T."/>
            <person name="Kojima H."/>
            <person name="Fukui M."/>
        </authorList>
    </citation>
    <scope>NUCLEOTIDE SEQUENCE [LARGE SCALE GENOMIC DNA]</scope>
    <source>
        <strain evidence="15">DSM22779</strain>
    </source>
</reference>
<keyword evidence="16" id="KW-1185">Reference proteome</keyword>
<dbReference type="InterPro" id="IPR000866">
    <property type="entry name" value="AhpC/TSA"/>
</dbReference>
<dbReference type="STRING" id="1223802.SUTH_01502"/>
<dbReference type="RefSeq" id="WP_052473426.1">
    <property type="nucleotide sequence ID" value="NZ_AP012547.1"/>
</dbReference>
<protein>
    <recommendedName>
        <fullName evidence="3">thioredoxin-dependent peroxiredoxin</fullName>
        <ecNumber evidence="3">1.11.1.24</ecNumber>
    </recommendedName>
    <alternativeName>
        <fullName evidence="9">Thioredoxin peroxidase</fullName>
    </alternativeName>
    <alternativeName>
        <fullName evidence="11">Thioredoxin-dependent peroxiredoxin Bcp</fullName>
    </alternativeName>
</protein>
<gene>
    <name evidence="15" type="ORF">SUTH_01502</name>
</gene>
<evidence type="ECO:0000313" key="16">
    <source>
        <dbReference type="Proteomes" id="UP000031637"/>
    </source>
</evidence>
<dbReference type="GO" id="GO:0005737">
    <property type="term" value="C:cytoplasm"/>
    <property type="evidence" value="ECO:0007669"/>
    <property type="project" value="TreeGrafter"/>
</dbReference>
<comment type="function">
    <text evidence="1">Thiol-specific peroxidase that catalyzes the reduction of hydrogen peroxide and organic hydroperoxides to water and alcohols, respectively. Plays a role in cell protection against oxidative stress by detoxifying peroxides and as sensor of hydrogen peroxide-mediated signaling events.</text>
</comment>
<evidence type="ECO:0000256" key="1">
    <source>
        <dbReference type="ARBA" id="ARBA00003330"/>
    </source>
</evidence>
<dbReference type="PROSITE" id="PS51352">
    <property type="entry name" value="THIOREDOXIN_2"/>
    <property type="match status" value="1"/>
</dbReference>
<dbReference type="PANTHER" id="PTHR42801">
    <property type="entry name" value="THIOREDOXIN-DEPENDENT PEROXIDE REDUCTASE"/>
    <property type="match status" value="1"/>
</dbReference>
<evidence type="ECO:0000256" key="11">
    <source>
        <dbReference type="ARBA" id="ARBA00042639"/>
    </source>
</evidence>
<dbReference type="AlphaFoldDB" id="W0SE39"/>
<comment type="catalytic activity">
    <reaction evidence="12">
        <text>a hydroperoxide + [thioredoxin]-dithiol = an alcohol + [thioredoxin]-disulfide + H2O</text>
        <dbReference type="Rhea" id="RHEA:62620"/>
        <dbReference type="Rhea" id="RHEA-COMP:10698"/>
        <dbReference type="Rhea" id="RHEA-COMP:10700"/>
        <dbReference type="ChEBI" id="CHEBI:15377"/>
        <dbReference type="ChEBI" id="CHEBI:29950"/>
        <dbReference type="ChEBI" id="CHEBI:30879"/>
        <dbReference type="ChEBI" id="CHEBI:35924"/>
        <dbReference type="ChEBI" id="CHEBI:50058"/>
        <dbReference type="EC" id="1.11.1.24"/>
    </reaction>
</comment>
<evidence type="ECO:0000256" key="8">
    <source>
        <dbReference type="ARBA" id="ARBA00023284"/>
    </source>
</evidence>
<comment type="similarity">
    <text evidence="10">Belongs to the peroxiredoxin family. BCP/PrxQ subfamily.</text>
</comment>
<dbReference type="HOGENOM" id="CLU_042529_14_1_4"/>
<evidence type="ECO:0000256" key="12">
    <source>
        <dbReference type="ARBA" id="ARBA00049091"/>
    </source>
</evidence>
<evidence type="ECO:0000256" key="4">
    <source>
        <dbReference type="ARBA" id="ARBA00022559"/>
    </source>
</evidence>
<dbReference type="GO" id="GO:0008379">
    <property type="term" value="F:thioredoxin peroxidase activity"/>
    <property type="evidence" value="ECO:0007669"/>
    <property type="project" value="TreeGrafter"/>
</dbReference>
<dbReference type="InterPro" id="IPR024706">
    <property type="entry name" value="Peroxiredoxin_AhpC-typ"/>
</dbReference>
<evidence type="ECO:0000256" key="10">
    <source>
        <dbReference type="ARBA" id="ARBA00038489"/>
    </source>
</evidence>
<evidence type="ECO:0000256" key="5">
    <source>
        <dbReference type="ARBA" id="ARBA00022862"/>
    </source>
</evidence>
<dbReference type="SUPFAM" id="SSF52833">
    <property type="entry name" value="Thioredoxin-like"/>
    <property type="match status" value="1"/>
</dbReference>
<organism evidence="15 16">
    <name type="scientific">Sulfuritalea hydrogenivorans sk43H</name>
    <dbReference type="NCBI Taxonomy" id="1223802"/>
    <lineage>
        <taxon>Bacteria</taxon>
        <taxon>Pseudomonadati</taxon>
        <taxon>Pseudomonadota</taxon>
        <taxon>Betaproteobacteria</taxon>
        <taxon>Nitrosomonadales</taxon>
        <taxon>Sterolibacteriaceae</taxon>
        <taxon>Sulfuritalea</taxon>
    </lineage>
</organism>
<evidence type="ECO:0000259" key="14">
    <source>
        <dbReference type="PROSITE" id="PS51352"/>
    </source>
</evidence>
<dbReference type="GO" id="GO:0034599">
    <property type="term" value="P:cellular response to oxidative stress"/>
    <property type="evidence" value="ECO:0007669"/>
    <property type="project" value="TreeGrafter"/>
</dbReference>
<evidence type="ECO:0000256" key="7">
    <source>
        <dbReference type="ARBA" id="ARBA00023157"/>
    </source>
</evidence>
<dbReference type="PIRSF" id="PIRSF000239">
    <property type="entry name" value="AHPC"/>
    <property type="match status" value="1"/>
</dbReference>
<evidence type="ECO:0000256" key="9">
    <source>
        <dbReference type="ARBA" id="ARBA00032824"/>
    </source>
</evidence>
<dbReference type="InterPro" id="IPR013766">
    <property type="entry name" value="Thioredoxin_domain"/>
</dbReference>
<dbReference type="EMBL" id="AP012547">
    <property type="protein sequence ID" value="BAO29301.1"/>
    <property type="molecule type" value="Genomic_DNA"/>
</dbReference>
<dbReference type="PANTHER" id="PTHR42801:SF4">
    <property type="entry name" value="AHPC_TSA FAMILY PROTEIN"/>
    <property type="match status" value="1"/>
</dbReference>